<dbReference type="EMBL" id="JACRUO010000001">
    <property type="protein sequence ID" value="MBD3688829.1"/>
    <property type="molecule type" value="Genomic_DNA"/>
</dbReference>
<dbReference type="Proteomes" id="UP000627538">
    <property type="component" value="Unassembled WGS sequence"/>
</dbReference>
<gene>
    <name evidence="2" type="ORF">H8R10_01045</name>
</gene>
<organism evidence="2 3">
    <name type="scientific">Nanchangia anserum</name>
    <dbReference type="NCBI Taxonomy" id="2692125"/>
    <lineage>
        <taxon>Bacteria</taxon>
        <taxon>Bacillati</taxon>
        <taxon>Actinomycetota</taxon>
        <taxon>Actinomycetes</taxon>
        <taxon>Actinomycetales</taxon>
        <taxon>Actinomycetaceae</taxon>
        <taxon>Nanchangia</taxon>
    </lineage>
</organism>
<dbReference type="CDD" id="cd04488">
    <property type="entry name" value="RecG_wedge_OBF"/>
    <property type="match status" value="1"/>
</dbReference>
<comment type="caution">
    <text evidence="2">The sequence shown here is derived from an EMBL/GenBank/DDBJ whole genome shotgun (WGS) entry which is preliminary data.</text>
</comment>
<proteinExistence type="predicted"/>
<dbReference type="Gene3D" id="2.40.50.140">
    <property type="entry name" value="Nucleic acid-binding proteins"/>
    <property type="match status" value="1"/>
</dbReference>
<sequence>MGIRERFRRSANRMEADAGEQQRLSAARDAVPVRDVQLRSRVRVCGVLRALTYPAPGAGGSFKATLWDGTGTIDLIWLGQSRVEGIRPGLNVIASGVVAERGGVTCIYNPAYEVITP</sequence>
<evidence type="ECO:0000256" key="1">
    <source>
        <dbReference type="SAM" id="MobiDB-lite"/>
    </source>
</evidence>
<dbReference type="InterPro" id="IPR012340">
    <property type="entry name" value="NA-bd_OB-fold"/>
</dbReference>
<evidence type="ECO:0000313" key="2">
    <source>
        <dbReference type="EMBL" id="MBD3688829.1"/>
    </source>
</evidence>
<dbReference type="AlphaFoldDB" id="A0A8I0G7Z8"/>
<reference evidence="2 3" key="1">
    <citation type="submission" date="2020-08" db="EMBL/GenBank/DDBJ databases">
        <title>Winkia gen. nov., sp. nov., isolated from faeces of the Anser albifrons in China.</title>
        <authorList>
            <person name="Liu Q."/>
        </authorList>
    </citation>
    <scope>NUCLEOTIDE SEQUENCE [LARGE SCALE GENOMIC DNA]</scope>
    <source>
        <strain evidence="2 3">C62</strain>
    </source>
</reference>
<dbReference type="RefSeq" id="WP_191070925.1">
    <property type="nucleotide sequence ID" value="NZ_CP060506.1"/>
</dbReference>
<feature type="region of interest" description="Disordered" evidence="1">
    <location>
        <begin position="1"/>
        <end position="21"/>
    </location>
</feature>
<name>A0A8I0G7Z8_9ACTO</name>
<evidence type="ECO:0000313" key="3">
    <source>
        <dbReference type="Proteomes" id="UP000627538"/>
    </source>
</evidence>
<feature type="compositionally biased region" description="Basic residues" evidence="1">
    <location>
        <begin position="1"/>
        <end position="11"/>
    </location>
</feature>
<accession>A0A8I0G7Z8</accession>
<protein>
    <submittedName>
        <fullName evidence="2">OB-fold nucleic acid binding domain-containing protein</fullName>
    </submittedName>
</protein>
<keyword evidence="3" id="KW-1185">Reference proteome</keyword>